<evidence type="ECO:0000313" key="1">
    <source>
        <dbReference type="EMBL" id="VDG73424.1"/>
    </source>
</evidence>
<sequence>MNKWTYETNITRDIWTGEICNTKEEAIKKGKKEAIEDERQSFKIGIIEEPTNFGVDIDQVIENIQEAMYDEVGEVAEDYLDDVSKEDALELEEKLNEVFYRWQEEHNYKPSFYKVISEEIIKVE</sequence>
<evidence type="ECO:0000313" key="2">
    <source>
        <dbReference type="Proteomes" id="UP000277570"/>
    </source>
</evidence>
<organism evidence="1 2">
    <name type="scientific">Clostridium carnis</name>
    <dbReference type="NCBI Taxonomy" id="1530"/>
    <lineage>
        <taxon>Bacteria</taxon>
        <taxon>Bacillati</taxon>
        <taxon>Bacillota</taxon>
        <taxon>Clostridia</taxon>
        <taxon>Eubacteriales</taxon>
        <taxon>Clostridiaceae</taxon>
        <taxon>Clostridium</taxon>
    </lineage>
</organism>
<dbReference type="EMBL" id="UYIN01000020">
    <property type="protein sequence ID" value="VDG73424.1"/>
    <property type="molecule type" value="Genomic_DNA"/>
</dbReference>
<gene>
    <name evidence="1" type="ORF">NCTC10913_03759</name>
</gene>
<dbReference type="Proteomes" id="UP000277570">
    <property type="component" value="Unassembled WGS sequence"/>
</dbReference>
<protein>
    <submittedName>
        <fullName evidence="1">Phage protein</fullName>
    </submittedName>
</protein>
<dbReference type="RefSeq" id="WP_125149530.1">
    <property type="nucleotide sequence ID" value="NZ_UYIN01000020.1"/>
</dbReference>
<name>A0ABY6SY30_9CLOT</name>
<keyword evidence="2" id="KW-1185">Reference proteome</keyword>
<comment type="caution">
    <text evidence="1">The sequence shown here is derived from an EMBL/GenBank/DDBJ whole genome shotgun (WGS) entry which is preliminary data.</text>
</comment>
<proteinExistence type="predicted"/>
<reference evidence="1 2" key="1">
    <citation type="submission" date="2018-11" db="EMBL/GenBank/DDBJ databases">
        <authorList>
            <consortium name="Pathogen Informatics"/>
        </authorList>
    </citation>
    <scope>NUCLEOTIDE SEQUENCE [LARGE SCALE GENOMIC DNA]</scope>
    <source>
        <strain evidence="1 2">NCTC10913</strain>
    </source>
</reference>
<accession>A0ABY6SY30</accession>